<keyword evidence="1" id="KW-0862">Zinc</keyword>
<sequence length="597" mass="64024">MIRTLKTTLLLRLGIAQGKPLPTTLWASATSRIKIVKMKQLKSHTWGCHCLCPMDVVDPIGFCLAEIGEPTFSQEGLLMTMEVRPEQGAILQRLRSGELDIGQLLKEQPAKDFAVAEEAVEVAPKKMLTCHEFTRSGHGLKHIEQYLLELPQMYEKKYKGKELMLYKKVCLRYDLDSSKFYADPKNWESEDKDVKDDDDGTPTAPTSGFAPAAAPSGSPFGPGMLFGKEASSGSLIFDILPTPTDPDKKINIFACSTQAEKRFATADAMTSGGLGGESNISGGLFGTGATAGIFGSGSSGTSLFASAPGPKADDPSKAAPAFPPSFPGQSPFGMASDKAPDGSSSGSLNLFGGEASPSTGSGSIFASSGPGGSDATSLFGSTGSGSSGAKFGVLWSMREGHRSESSSASTGWIRHVNDGVVADSWTPSGSTTSEPDKDRKDQQVQRGMDLRDREPGFTGYRGYCGHPGPVPVGRLGVPEAAQASASGDPHHSNQQQTAQRNDSNEPCLFHSYTGCLKGRFCEYSHLIHADKVQAPEPRTWRGPARNRVRHRVTDLLRTADVYSVHHELQKEAKQCSYAKELIRKHFTGSSSSTRFWL</sequence>
<feature type="chain" id="PRO_5043270329" evidence="3">
    <location>
        <begin position="19"/>
        <end position="597"/>
    </location>
</feature>
<dbReference type="EMBL" id="CAMXCT030001402">
    <property type="protein sequence ID" value="CAL4777057.1"/>
    <property type="molecule type" value="Genomic_DNA"/>
</dbReference>
<keyword evidence="8" id="KW-1185">Reference proteome</keyword>
<reference evidence="5" key="1">
    <citation type="submission" date="2022-10" db="EMBL/GenBank/DDBJ databases">
        <authorList>
            <person name="Chen Y."/>
            <person name="Dougan E. K."/>
            <person name="Chan C."/>
            <person name="Rhodes N."/>
            <person name="Thang M."/>
        </authorList>
    </citation>
    <scope>NUCLEOTIDE SEQUENCE</scope>
</reference>
<reference evidence="6" key="2">
    <citation type="submission" date="2024-04" db="EMBL/GenBank/DDBJ databases">
        <authorList>
            <person name="Chen Y."/>
            <person name="Shah S."/>
            <person name="Dougan E. K."/>
            <person name="Thang M."/>
            <person name="Chan C."/>
        </authorList>
    </citation>
    <scope>NUCLEOTIDE SEQUENCE [LARGE SCALE GENOMIC DNA]</scope>
</reference>
<evidence type="ECO:0000313" key="6">
    <source>
        <dbReference type="EMBL" id="CAL1143120.1"/>
    </source>
</evidence>
<feature type="signal peptide" evidence="3">
    <location>
        <begin position="1"/>
        <end position="18"/>
    </location>
</feature>
<evidence type="ECO:0000256" key="1">
    <source>
        <dbReference type="PROSITE-ProRule" id="PRU00723"/>
    </source>
</evidence>
<feature type="region of interest" description="Disordered" evidence="2">
    <location>
        <begin position="305"/>
        <end position="386"/>
    </location>
</feature>
<feature type="compositionally biased region" description="Low complexity" evidence="2">
    <location>
        <begin position="201"/>
        <end position="215"/>
    </location>
</feature>
<feature type="domain" description="C3H1-type" evidence="4">
    <location>
        <begin position="501"/>
        <end position="528"/>
    </location>
</feature>
<evidence type="ECO:0000313" key="8">
    <source>
        <dbReference type="Proteomes" id="UP001152797"/>
    </source>
</evidence>
<dbReference type="EMBL" id="CAMXCT020001402">
    <property type="protein sequence ID" value="CAL1143120.1"/>
    <property type="molecule type" value="Genomic_DNA"/>
</dbReference>
<evidence type="ECO:0000256" key="2">
    <source>
        <dbReference type="SAM" id="MobiDB-lite"/>
    </source>
</evidence>
<evidence type="ECO:0000313" key="5">
    <source>
        <dbReference type="EMBL" id="CAI3989745.1"/>
    </source>
</evidence>
<feature type="compositionally biased region" description="Basic and acidic residues" evidence="2">
    <location>
        <begin position="434"/>
        <end position="455"/>
    </location>
</feature>
<dbReference type="Proteomes" id="UP001152797">
    <property type="component" value="Unassembled WGS sequence"/>
</dbReference>
<feature type="compositionally biased region" description="Low complexity" evidence="2">
    <location>
        <begin position="342"/>
        <end position="353"/>
    </location>
</feature>
<keyword evidence="3" id="KW-0732">Signal</keyword>
<dbReference type="EMBL" id="CAMXCT010001402">
    <property type="protein sequence ID" value="CAI3989745.1"/>
    <property type="molecule type" value="Genomic_DNA"/>
</dbReference>
<dbReference type="InterPro" id="IPR000571">
    <property type="entry name" value="Znf_CCCH"/>
</dbReference>
<evidence type="ECO:0000259" key="4">
    <source>
        <dbReference type="PROSITE" id="PS50103"/>
    </source>
</evidence>
<keyword evidence="1" id="KW-0863">Zinc-finger</keyword>
<dbReference type="PROSITE" id="PS50103">
    <property type="entry name" value="ZF_C3H1"/>
    <property type="match status" value="1"/>
</dbReference>
<feature type="region of interest" description="Disordered" evidence="2">
    <location>
        <begin position="187"/>
        <end position="215"/>
    </location>
</feature>
<feature type="compositionally biased region" description="Polar residues" evidence="2">
    <location>
        <begin position="356"/>
        <end position="366"/>
    </location>
</feature>
<comment type="caution">
    <text evidence="5">The sequence shown here is derived from an EMBL/GenBank/DDBJ whole genome shotgun (WGS) entry which is preliminary data.</text>
</comment>
<dbReference type="GO" id="GO:0008270">
    <property type="term" value="F:zinc ion binding"/>
    <property type="evidence" value="ECO:0007669"/>
    <property type="project" value="UniProtKB-KW"/>
</dbReference>
<proteinExistence type="predicted"/>
<protein>
    <submittedName>
        <fullName evidence="7">Nucleolar protein 16</fullName>
    </submittedName>
</protein>
<dbReference type="AlphaFoldDB" id="A0A9P1CDS5"/>
<evidence type="ECO:0000256" key="3">
    <source>
        <dbReference type="SAM" id="SignalP"/>
    </source>
</evidence>
<feature type="zinc finger region" description="C3H1-type" evidence="1">
    <location>
        <begin position="501"/>
        <end position="528"/>
    </location>
</feature>
<organism evidence="5">
    <name type="scientific">Cladocopium goreaui</name>
    <dbReference type="NCBI Taxonomy" id="2562237"/>
    <lineage>
        <taxon>Eukaryota</taxon>
        <taxon>Sar</taxon>
        <taxon>Alveolata</taxon>
        <taxon>Dinophyceae</taxon>
        <taxon>Suessiales</taxon>
        <taxon>Symbiodiniaceae</taxon>
        <taxon>Cladocopium</taxon>
    </lineage>
</organism>
<feature type="compositionally biased region" description="Polar residues" evidence="2">
    <location>
        <begin position="492"/>
        <end position="501"/>
    </location>
</feature>
<accession>A0A9P1CDS5</accession>
<keyword evidence="1" id="KW-0479">Metal-binding</keyword>
<name>A0A9P1CDS5_9DINO</name>
<feature type="region of interest" description="Disordered" evidence="2">
    <location>
        <begin position="421"/>
        <end position="456"/>
    </location>
</feature>
<evidence type="ECO:0000313" key="7">
    <source>
        <dbReference type="EMBL" id="CAL4777057.1"/>
    </source>
</evidence>
<gene>
    <name evidence="5" type="ORF">C1SCF055_LOCUS16796</name>
</gene>
<feature type="region of interest" description="Disordered" evidence="2">
    <location>
        <begin position="480"/>
        <end position="504"/>
    </location>
</feature>